<feature type="transmembrane region" description="Helical" evidence="1">
    <location>
        <begin position="118"/>
        <end position="143"/>
    </location>
</feature>
<dbReference type="GeneID" id="20654756"/>
<keyword evidence="1" id="KW-1133">Transmembrane helix</keyword>
<keyword evidence="1" id="KW-0812">Transmembrane</keyword>
<keyword evidence="3" id="KW-1185">Reference proteome</keyword>
<keyword evidence="1" id="KW-0472">Membrane</keyword>
<feature type="transmembrane region" description="Helical" evidence="1">
    <location>
        <begin position="94"/>
        <end position="112"/>
    </location>
</feature>
<dbReference type="AlphaFoldDB" id="G4YIG4"/>
<proteinExistence type="predicted"/>
<dbReference type="RefSeq" id="XP_009515042.1">
    <property type="nucleotide sequence ID" value="XM_009516747.1"/>
</dbReference>
<sequence>ELPPLASPDAGVYANWVFFLRSWAVTTYIGGSQQLDVVHSQMSLTFVYPVYIYGFVSLTGITQGIFVLTLPIIRLVAKNRISRRLTTHNDMKPEAVIFTVEVFNALYVSNAVQLTPSWSLTGTVMILDVALFFSSLLDIVALLKDVNILMNKIPPGHPMANDNFLQIAMRILAIDGTWREAKYRRITRGSIENGEPPNNCSALSEKAPDSARAPIHLGTVIVDSSRTQSAAEKPEFQSFNQFRVDITAIFSLSERAAFIDKATHVLFITEYLVLMEYTEVMIPVIYCLHDVALFFMPNSTYYPALKNLSSADLLSSIQNVLVYALLELVSLIVFVIVLKHAVGFSPLQQLAFVLETQAEKLQNKLTVTFLYAMQISFLHLGADFSFKFAWLHSSKPSSC</sequence>
<feature type="non-terminal residue" evidence="2">
    <location>
        <position position="1"/>
    </location>
</feature>
<feature type="transmembrane region" description="Helical" evidence="1">
    <location>
        <begin position="50"/>
        <end position="73"/>
    </location>
</feature>
<protein>
    <submittedName>
        <fullName evidence="2">Uncharacterized protein</fullName>
    </submittedName>
</protein>
<dbReference type="InParanoid" id="G4YIG4"/>
<name>G4YIG4_PHYSP</name>
<dbReference type="EMBL" id="JH159151">
    <property type="protein sequence ID" value="EGZ27767.1"/>
    <property type="molecule type" value="Genomic_DNA"/>
</dbReference>
<reference evidence="2 3" key="1">
    <citation type="journal article" date="2006" name="Science">
        <title>Phytophthora genome sequences uncover evolutionary origins and mechanisms of pathogenesis.</title>
        <authorList>
            <person name="Tyler B.M."/>
            <person name="Tripathy S."/>
            <person name="Zhang X."/>
            <person name="Dehal P."/>
            <person name="Jiang R.H."/>
            <person name="Aerts A."/>
            <person name="Arredondo F.D."/>
            <person name="Baxter L."/>
            <person name="Bensasson D."/>
            <person name="Beynon J.L."/>
            <person name="Chapman J."/>
            <person name="Damasceno C.M."/>
            <person name="Dorrance A.E."/>
            <person name="Dou D."/>
            <person name="Dickerman A.W."/>
            <person name="Dubchak I.L."/>
            <person name="Garbelotto M."/>
            <person name="Gijzen M."/>
            <person name="Gordon S.G."/>
            <person name="Govers F."/>
            <person name="Grunwald N.J."/>
            <person name="Huang W."/>
            <person name="Ivors K.L."/>
            <person name="Jones R.W."/>
            <person name="Kamoun S."/>
            <person name="Krampis K."/>
            <person name="Lamour K.H."/>
            <person name="Lee M.K."/>
            <person name="McDonald W.H."/>
            <person name="Medina M."/>
            <person name="Meijer H.J."/>
            <person name="Nordberg E.K."/>
            <person name="Maclean D.J."/>
            <person name="Ospina-Giraldo M.D."/>
            <person name="Morris P.F."/>
            <person name="Phuntumart V."/>
            <person name="Putnam N.H."/>
            <person name="Rash S."/>
            <person name="Rose J.K."/>
            <person name="Sakihama Y."/>
            <person name="Salamov A.A."/>
            <person name="Savidor A."/>
            <person name="Scheuring C.F."/>
            <person name="Smith B.M."/>
            <person name="Sobral B.W."/>
            <person name="Terry A."/>
            <person name="Torto-Alalibo T.A."/>
            <person name="Win J."/>
            <person name="Xu Z."/>
            <person name="Zhang H."/>
            <person name="Grigoriev I.V."/>
            <person name="Rokhsar D.S."/>
            <person name="Boore J.L."/>
        </authorList>
    </citation>
    <scope>NUCLEOTIDE SEQUENCE [LARGE SCALE GENOMIC DNA]</scope>
    <source>
        <strain evidence="2 3">P6497</strain>
    </source>
</reference>
<dbReference type="SMR" id="G4YIG4"/>
<organism evidence="2 3">
    <name type="scientific">Phytophthora sojae (strain P6497)</name>
    <name type="common">Soybean stem and root rot agent</name>
    <name type="synonym">Phytophthora megasperma f. sp. glycines</name>
    <dbReference type="NCBI Taxonomy" id="1094619"/>
    <lineage>
        <taxon>Eukaryota</taxon>
        <taxon>Sar</taxon>
        <taxon>Stramenopiles</taxon>
        <taxon>Oomycota</taxon>
        <taxon>Peronosporomycetes</taxon>
        <taxon>Peronosporales</taxon>
        <taxon>Peronosporaceae</taxon>
        <taxon>Phytophthora</taxon>
    </lineage>
</organism>
<dbReference type="KEGG" id="psoj:PHYSODRAFT_476541"/>
<accession>G4YIG4</accession>
<evidence type="ECO:0000313" key="3">
    <source>
        <dbReference type="Proteomes" id="UP000002640"/>
    </source>
</evidence>
<feature type="transmembrane region" description="Helical" evidence="1">
    <location>
        <begin position="320"/>
        <end position="338"/>
    </location>
</feature>
<gene>
    <name evidence="2" type="ORF">PHYSODRAFT_476541</name>
</gene>
<evidence type="ECO:0000256" key="1">
    <source>
        <dbReference type="SAM" id="Phobius"/>
    </source>
</evidence>
<dbReference type="Proteomes" id="UP000002640">
    <property type="component" value="Unassembled WGS sequence"/>
</dbReference>
<evidence type="ECO:0000313" key="2">
    <source>
        <dbReference type="EMBL" id="EGZ27767.1"/>
    </source>
</evidence>